<dbReference type="InterPro" id="IPR002539">
    <property type="entry name" value="MaoC-like_dom"/>
</dbReference>
<reference evidence="3 4" key="1">
    <citation type="journal article" date="2012" name="BMC Genomics">
        <title>Tools to kill: Genome of one of the most destructive plant pathogenic fungi Macrophomina phaseolina.</title>
        <authorList>
            <person name="Islam M.S."/>
            <person name="Haque M.S."/>
            <person name="Islam M.M."/>
            <person name="Emdad E.M."/>
            <person name="Halim A."/>
            <person name="Hossen Q.M.M."/>
            <person name="Hossain M.Z."/>
            <person name="Ahmed B."/>
            <person name="Rahim S."/>
            <person name="Rahman M.S."/>
            <person name="Alam M.M."/>
            <person name="Hou S."/>
            <person name="Wan X."/>
            <person name="Saito J.A."/>
            <person name="Alam M."/>
        </authorList>
    </citation>
    <scope>NUCLEOTIDE SEQUENCE [LARGE SCALE GENOMIC DNA]</scope>
    <source>
        <strain evidence="3 4">MS6</strain>
    </source>
</reference>
<dbReference type="PANTHER" id="PTHR13078">
    <property type="entry name" value="PEROXISOMAL MULTIFUNCTIONAL ENZYME TYPE 2-RELATED"/>
    <property type="match status" value="1"/>
</dbReference>
<proteinExistence type="predicted"/>
<dbReference type="Proteomes" id="UP000007129">
    <property type="component" value="Unassembled WGS sequence"/>
</dbReference>
<name>K2SCY5_MACPH</name>
<dbReference type="Pfam" id="PF01575">
    <property type="entry name" value="MaoC_dehydratas"/>
    <property type="match status" value="1"/>
</dbReference>
<sequence length="314" mass="34435">MSGPGVGFEYPPIEVAWLKRDLLLFANSIGVTVDELHFLYELHPDFAAFPTYPLILPFKHKDQEVVDFYARSSAIPIPGVPKFDQKRGVDGERKIEILKPLPVTSDGRTFEIRQKVLGVYDKGKPGTVIETETTLVEKATGEVYSRVIGSGFMVGQGNWGGPKGPKTVNYPPPEGKKPDSTFVQKTNKETAHLYRLNGDYNPLHATPEPGKQMGFGGVIMHGLFSWNSTAHGVLKHFGGSDPKNIKEFAARFASPVRPGDTLVTDMWRVGPAEGHPQGWDEIRFVTKIEGGKVVLSNGRAIIRTVEGGAAKSKL</sequence>
<protein>
    <submittedName>
        <fullName evidence="3">MaoC-like dehydratase</fullName>
    </submittedName>
</protein>
<dbReference type="Gene3D" id="3.10.129.10">
    <property type="entry name" value="Hotdog Thioesterase"/>
    <property type="match status" value="2"/>
</dbReference>
<evidence type="ECO:0000259" key="1">
    <source>
        <dbReference type="Pfam" id="PF01575"/>
    </source>
</evidence>
<dbReference type="HOGENOM" id="CLU_040078_3_0_1"/>
<dbReference type="InterPro" id="IPR029069">
    <property type="entry name" value="HotDog_dom_sf"/>
</dbReference>
<evidence type="ECO:0000259" key="2">
    <source>
        <dbReference type="Pfam" id="PF22622"/>
    </source>
</evidence>
<comment type="caution">
    <text evidence="3">The sequence shown here is derived from an EMBL/GenBank/DDBJ whole genome shotgun (WGS) entry which is preliminary data.</text>
</comment>
<organism evidence="3 4">
    <name type="scientific">Macrophomina phaseolina (strain MS6)</name>
    <name type="common">Charcoal rot fungus</name>
    <dbReference type="NCBI Taxonomy" id="1126212"/>
    <lineage>
        <taxon>Eukaryota</taxon>
        <taxon>Fungi</taxon>
        <taxon>Dikarya</taxon>
        <taxon>Ascomycota</taxon>
        <taxon>Pezizomycotina</taxon>
        <taxon>Dothideomycetes</taxon>
        <taxon>Dothideomycetes incertae sedis</taxon>
        <taxon>Botryosphaeriales</taxon>
        <taxon>Botryosphaeriaceae</taxon>
        <taxon>Macrophomina</taxon>
    </lineage>
</organism>
<dbReference type="InterPro" id="IPR054357">
    <property type="entry name" value="MFE-2_N"/>
</dbReference>
<dbReference type="AlphaFoldDB" id="K2SCY5"/>
<feature type="domain" description="Peroxisomal multifunctional enzyme type 2-like N-terminal" evidence="2">
    <location>
        <begin position="19"/>
        <end position="155"/>
    </location>
</feature>
<dbReference type="STRING" id="1126212.K2SCY5"/>
<dbReference type="GO" id="GO:0003857">
    <property type="term" value="F:(3S)-3-hydroxyacyl-CoA dehydrogenase (NAD+) activity"/>
    <property type="evidence" value="ECO:0007669"/>
    <property type="project" value="TreeGrafter"/>
</dbReference>
<dbReference type="VEuPathDB" id="FungiDB:MPH_02391"/>
<dbReference type="Pfam" id="PF22622">
    <property type="entry name" value="MFE-2_hydrat-2_N"/>
    <property type="match status" value="1"/>
</dbReference>
<dbReference type="EMBL" id="AHHD01000090">
    <property type="protein sequence ID" value="EKG20274.1"/>
    <property type="molecule type" value="Genomic_DNA"/>
</dbReference>
<dbReference type="GO" id="GO:0044594">
    <property type="term" value="F:17-beta-hydroxysteroid dehydrogenase (NAD+) activity"/>
    <property type="evidence" value="ECO:0007669"/>
    <property type="project" value="TreeGrafter"/>
</dbReference>
<dbReference type="GO" id="GO:0004300">
    <property type="term" value="F:enoyl-CoA hydratase activity"/>
    <property type="evidence" value="ECO:0007669"/>
    <property type="project" value="TreeGrafter"/>
</dbReference>
<dbReference type="OrthoDB" id="60204at2759"/>
<dbReference type="SUPFAM" id="SSF54637">
    <property type="entry name" value="Thioesterase/thiol ester dehydrase-isomerase"/>
    <property type="match status" value="2"/>
</dbReference>
<dbReference type="GO" id="GO:0006635">
    <property type="term" value="P:fatty acid beta-oxidation"/>
    <property type="evidence" value="ECO:0007669"/>
    <property type="project" value="TreeGrafter"/>
</dbReference>
<feature type="domain" description="MaoC-like" evidence="1">
    <location>
        <begin position="175"/>
        <end position="274"/>
    </location>
</feature>
<dbReference type="PANTHER" id="PTHR13078:SF57">
    <property type="entry name" value="DEHYDRATASE, PUTATIVE (AFU_ORTHOLOGUE AFUA_5G00640)-RELATED"/>
    <property type="match status" value="1"/>
</dbReference>
<dbReference type="CDD" id="cd03448">
    <property type="entry name" value="HDE_HSD"/>
    <property type="match status" value="1"/>
</dbReference>
<dbReference type="GO" id="GO:0005777">
    <property type="term" value="C:peroxisome"/>
    <property type="evidence" value="ECO:0007669"/>
    <property type="project" value="TreeGrafter"/>
</dbReference>
<gene>
    <name evidence="3" type="ORF">MPH_02391</name>
</gene>
<evidence type="ECO:0000313" key="3">
    <source>
        <dbReference type="EMBL" id="EKG20274.1"/>
    </source>
</evidence>
<accession>K2SCY5</accession>
<dbReference type="eggNOG" id="KOG1206">
    <property type="taxonomic scope" value="Eukaryota"/>
</dbReference>
<evidence type="ECO:0000313" key="4">
    <source>
        <dbReference type="Proteomes" id="UP000007129"/>
    </source>
</evidence>
<dbReference type="InParanoid" id="K2SCY5"/>